<dbReference type="Proteomes" id="UP000001062">
    <property type="component" value="Chromosome"/>
</dbReference>
<protein>
    <submittedName>
        <fullName evidence="1">Uncharacterized protein</fullName>
    </submittedName>
</protein>
<accession>F2JV02</accession>
<proteinExistence type="predicted"/>
<dbReference type="EMBL" id="CP002583">
    <property type="protein sequence ID" value="ADZ91656.1"/>
    <property type="molecule type" value="Genomic_DNA"/>
</dbReference>
<dbReference type="HOGENOM" id="CLU_3345674_0_0_6"/>
<evidence type="ECO:0000313" key="1">
    <source>
        <dbReference type="EMBL" id="ADZ91656.1"/>
    </source>
</evidence>
<sequence length="37" mass="3985">MGMTVCVGRVDGGEIAPCAKVVYQYLLYPKGLQVLLV</sequence>
<dbReference type="AlphaFoldDB" id="F2JV02"/>
<evidence type="ECO:0000313" key="2">
    <source>
        <dbReference type="Proteomes" id="UP000001062"/>
    </source>
</evidence>
<keyword evidence="2" id="KW-1185">Reference proteome</keyword>
<name>F2JV02_MARM1</name>
<dbReference type="STRING" id="717774.Marme_2424"/>
<gene>
    <name evidence="1" type="ordered locus">Marme_2424</name>
</gene>
<reference evidence="1 2" key="1">
    <citation type="journal article" date="2012" name="Stand. Genomic Sci.">
        <title>Complete genome sequence of the melanogenic marine bacterium Marinomonas mediterranea type strain (MMB-1(T)).</title>
        <authorList>
            <person name="Lucas-Elio P."/>
            <person name="Goodwin L."/>
            <person name="Woyke T."/>
            <person name="Pitluck S."/>
            <person name="Nolan M."/>
            <person name="Kyrpides N.C."/>
            <person name="Detter J.C."/>
            <person name="Copeland A."/>
            <person name="Teshima H."/>
            <person name="Bruce D."/>
            <person name="Detter C."/>
            <person name="Tapia R."/>
            <person name="Han S."/>
            <person name="Land M.L."/>
            <person name="Ivanova N."/>
            <person name="Mikhailova N."/>
            <person name="Johnston A.W."/>
            <person name="Sanchez-Amat A."/>
        </authorList>
    </citation>
    <scope>NUCLEOTIDE SEQUENCE [LARGE SCALE GENOMIC DNA]</scope>
    <source>
        <strain evidence="2">ATCC 700492 / JCM 21426 / NBRC 103028 / MMB-1</strain>
    </source>
</reference>
<dbReference type="PATRIC" id="fig|717774.3.peg.2507"/>
<organism evidence="1 2">
    <name type="scientific">Marinomonas mediterranea (strain ATCC 700492 / JCM 21426 / NBRC 103028 / MMB-1)</name>
    <dbReference type="NCBI Taxonomy" id="717774"/>
    <lineage>
        <taxon>Bacteria</taxon>
        <taxon>Pseudomonadati</taxon>
        <taxon>Pseudomonadota</taxon>
        <taxon>Gammaproteobacteria</taxon>
        <taxon>Oceanospirillales</taxon>
        <taxon>Oceanospirillaceae</taxon>
        <taxon>Marinomonas</taxon>
    </lineage>
</organism>
<dbReference type="KEGG" id="mme:Marme_2424"/>